<evidence type="ECO:0000256" key="1">
    <source>
        <dbReference type="SAM" id="MobiDB-lite"/>
    </source>
</evidence>
<feature type="compositionally biased region" description="Acidic residues" evidence="1">
    <location>
        <begin position="62"/>
        <end position="72"/>
    </location>
</feature>
<dbReference type="KEGG" id="bnm:BALAC2494_01491"/>
<evidence type="ECO:0000313" key="2">
    <source>
        <dbReference type="EMBL" id="AEK30687.1"/>
    </source>
</evidence>
<accession>A0A806FH48</accession>
<reference evidence="2 3" key="1">
    <citation type="journal article" date="2011" name="J. Bacteriol.">
        <title>Genome Sequence of the Probiotic Strain Bifidobacterium animalis subsp. lactis CNCM I-2494.</title>
        <authorList>
            <person name="Chervaux C."/>
            <person name="Grimaldi C."/>
            <person name="Bolotin A."/>
            <person name="Quinquis B."/>
            <person name="Legrain-Raspaud S."/>
            <person name="van Hylckama Vlieg J.E."/>
            <person name="Denariaz G."/>
            <person name="Smokvina T."/>
        </authorList>
    </citation>
    <scope>NUCLEOTIDE SEQUENCE [LARGE SCALE GENOMIC DNA]</scope>
    <source>
        <strain evidence="2 3">CNCM I-2494</strain>
    </source>
</reference>
<evidence type="ECO:0000313" key="3">
    <source>
        <dbReference type="Proteomes" id="UP000008394"/>
    </source>
</evidence>
<organism evidence="2 3">
    <name type="scientific">Bifidobacterium animalis subsp. lactis CNCM I-2494</name>
    <dbReference type="NCBI Taxonomy" id="1042403"/>
    <lineage>
        <taxon>Bacteria</taxon>
        <taxon>Bacillati</taxon>
        <taxon>Actinomycetota</taxon>
        <taxon>Actinomycetes</taxon>
        <taxon>Bifidobacteriales</taxon>
        <taxon>Bifidobacteriaceae</taxon>
        <taxon>Bifidobacterium</taxon>
    </lineage>
</organism>
<dbReference type="AlphaFoldDB" id="A0A806FH48"/>
<gene>
    <name evidence="2" type="ORF">BALAC2494_01491</name>
</gene>
<name>A0A806FH48_BIFAN</name>
<dbReference type="EMBL" id="CP002915">
    <property type="protein sequence ID" value="AEK30687.1"/>
    <property type="molecule type" value="Genomic_DNA"/>
</dbReference>
<protein>
    <submittedName>
        <fullName evidence="2">Uncharacterized protein</fullName>
    </submittedName>
</protein>
<proteinExistence type="predicted"/>
<dbReference type="Proteomes" id="UP000008394">
    <property type="component" value="Chromosome"/>
</dbReference>
<feature type="compositionally biased region" description="Polar residues" evidence="1">
    <location>
        <begin position="38"/>
        <end position="52"/>
    </location>
</feature>
<feature type="region of interest" description="Disordered" evidence="1">
    <location>
        <begin position="1"/>
        <end position="72"/>
    </location>
</feature>
<sequence>MMSDDDKRNPNNPDNPGDENDAFWAFESDPDLAREMESLNQELANLEQNASTDDAGESATGESEDGNAPEDVSDEFSQIMNANAEIGFDDELEGILGNKAKRAILVTRLTSADLLAAFCSLADITAQCIDSREGAVAVLRNLNGDGPEAAAKDLTEVVAGLSVLLLVDRADKMTAVPYANGTAEDAELPPPFVLETLAHFVEDLMLGLTTVDALAQQGVRIVDSADLDHDHALKIIAEHTNFGRDGSSID</sequence>